<feature type="domain" description="Radical SAM core" evidence="7">
    <location>
        <begin position="110"/>
        <end position="343"/>
    </location>
</feature>
<evidence type="ECO:0000256" key="6">
    <source>
        <dbReference type="ARBA" id="ARBA00023014"/>
    </source>
</evidence>
<dbReference type="Proteomes" id="UP001366060">
    <property type="component" value="Unassembled WGS sequence"/>
</dbReference>
<dbReference type="InterPro" id="IPR007197">
    <property type="entry name" value="rSAM"/>
</dbReference>
<dbReference type="InterPro" id="IPR013785">
    <property type="entry name" value="Aldolase_TIM"/>
</dbReference>
<keyword evidence="3" id="KW-0949">S-adenosyl-L-methionine</keyword>
<evidence type="ECO:0000256" key="1">
    <source>
        <dbReference type="ARBA" id="ARBA00001966"/>
    </source>
</evidence>
<dbReference type="SMART" id="SM00729">
    <property type="entry name" value="Elp3"/>
    <property type="match status" value="1"/>
</dbReference>
<dbReference type="NCBIfam" id="NF045502">
    <property type="entry name" value="variant_rSAM"/>
    <property type="match status" value="1"/>
</dbReference>
<comment type="cofactor">
    <cofactor evidence="1">
        <name>[4Fe-4S] cluster</name>
        <dbReference type="ChEBI" id="CHEBI:49883"/>
    </cofactor>
</comment>
<reference evidence="8 9" key="1">
    <citation type="submission" date="2024-02" db="EMBL/GenBank/DDBJ databases">
        <title>Bacteria isolated from the canopy kelp, Nereocystis luetkeana.</title>
        <authorList>
            <person name="Pfister C.A."/>
            <person name="Younker I.T."/>
            <person name="Light S.H."/>
        </authorList>
    </citation>
    <scope>NUCLEOTIDE SEQUENCE [LARGE SCALE GENOMIC DNA]</scope>
    <source>
        <strain evidence="8 9">TI.2.07</strain>
    </source>
</reference>
<protein>
    <submittedName>
        <fullName evidence="8">MSMEG_0568 family radical SAM protein</fullName>
    </submittedName>
</protein>
<evidence type="ECO:0000256" key="5">
    <source>
        <dbReference type="ARBA" id="ARBA00023004"/>
    </source>
</evidence>
<sequence>MGLNKQQLTDLQTLGIRWFDMDEYDLNRKGGAGPTDHKAFNFAEQTTMVPIFNDQVKKSNYSATYSENKDHVLIYENDTLVDKATIPAQPNFYKLKTKEGIPYSKIATLHSKNVLATTVFQKCVRYGNRETSCQFCAIEESLKSGATIAHKKPEQLVEVVKAAIELDGITQMIMTTGTPNLKDRGAKMLLESATAVKAAVDIPLQVQCEPPEDDFWFQALKDVGVDAIGMHLEAVSQRVREAIMPGKASVPMSRYISAYKAAVKVFGRGNVSTYILAGLGDTEEEIISVSTLLIDLGVYPFVVPFTPAAGTPLENHPMPDPEMLKRIFSTLGPILKDKMMTSDSLKAGCAKCGACSSMKSYE</sequence>
<dbReference type="EMBL" id="JBAKBA010000036">
    <property type="protein sequence ID" value="MEL0660217.1"/>
    <property type="molecule type" value="Genomic_DNA"/>
</dbReference>
<dbReference type="PIRSF" id="PIRSF020870">
    <property type="entry name" value="Radical_SAM_bac_prd"/>
    <property type="match status" value="1"/>
</dbReference>
<gene>
    <name evidence="8" type="ORF">V6255_13855</name>
</gene>
<dbReference type="InterPro" id="IPR006638">
    <property type="entry name" value="Elp3/MiaA/NifB-like_rSAM"/>
</dbReference>
<dbReference type="InterPro" id="IPR016779">
    <property type="entry name" value="rSAM_MSMEG0568"/>
</dbReference>
<keyword evidence="9" id="KW-1185">Reference proteome</keyword>
<name>A0ABU9HF62_9GAMM</name>
<comment type="caution">
    <text evidence="8">The sequence shown here is derived from an EMBL/GenBank/DDBJ whole genome shotgun (WGS) entry which is preliminary data.</text>
</comment>
<dbReference type="Pfam" id="PF04055">
    <property type="entry name" value="Radical_SAM"/>
    <property type="match status" value="1"/>
</dbReference>
<dbReference type="PROSITE" id="PS51918">
    <property type="entry name" value="RADICAL_SAM"/>
    <property type="match status" value="1"/>
</dbReference>
<dbReference type="SFLD" id="SFLDS00029">
    <property type="entry name" value="Radical_SAM"/>
    <property type="match status" value="1"/>
</dbReference>
<organism evidence="8 9">
    <name type="scientific">Psychromonas arctica</name>
    <dbReference type="NCBI Taxonomy" id="168275"/>
    <lineage>
        <taxon>Bacteria</taxon>
        <taxon>Pseudomonadati</taxon>
        <taxon>Pseudomonadota</taxon>
        <taxon>Gammaproteobacteria</taxon>
        <taxon>Alteromonadales</taxon>
        <taxon>Psychromonadaceae</taxon>
        <taxon>Psychromonas</taxon>
    </lineage>
</organism>
<dbReference type="SFLD" id="SFLDG01107">
    <property type="entry name" value="Uncharacterised_Radical_SAM_Su"/>
    <property type="match status" value="1"/>
</dbReference>
<proteinExistence type="predicted"/>
<evidence type="ECO:0000259" key="7">
    <source>
        <dbReference type="PROSITE" id="PS51918"/>
    </source>
</evidence>
<keyword evidence="6" id="KW-0411">Iron-sulfur</keyword>
<evidence type="ECO:0000313" key="9">
    <source>
        <dbReference type="Proteomes" id="UP001366060"/>
    </source>
</evidence>
<evidence type="ECO:0000256" key="2">
    <source>
        <dbReference type="ARBA" id="ARBA00022485"/>
    </source>
</evidence>
<dbReference type="PANTHER" id="PTHR43076">
    <property type="entry name" value="FO SYNTHASE (COFH)"/>
    <property type="match status" value="1"/>
</dbReference>
<dbReference type="NCBIfam" id="TIGR04043">
    <property type="entry name" value="rSAM_MSMEG_0568"/>
    <property type="match status" value="1"/>
</dbReference>
<accession>A0ABU9HF62</accession>
<dbReference type="PANTHER" id="PTHR43076:SF1">
    <property type="entry name" value="LIPOYL SYNTHASE 2"/>
    <property type="match status" value="1"/>
</dbReference>
<evidence type="ECO:0000256" key="4">
    <source>
        <dbReference type="ARBA" id="ARBA00022723"/>
    </source>
</evidence>
<dbReference type="SUPFAM" id="SSF102114">
    <property type="entry name" value="Radical SAM enzymes"/>
    <property type="match status" value="1"/>
</dbReference>
<dbReference type="InterPro" id="IPR034405">
    <property type="entry name" value="F420"/>
</dbReference>
<dbReference type="Gene3D" id="3.20.20.70">
    <property type="entry name" value="Aldolase class I"/>
    <property type="match status" value="1"/>
</dbReference>
<keyword evidence="4" id="KW-0479">Metal-binding</keyword>
<evidence type="ECO:0000256" key="3">
    <source>
        <dbReference type="ARBA" id="ARBA00022691"/>
    </source>
</evidence>
<dbReference type="RefSeq" id="WP_341628687.1">
    <property type="nucleotide sequence ID" value="NZ_JBAKBA010000036.1"/>
</dbReference>
<evidence type="ECO:0000313" key="8">
    <source>
        <dbReference type="EMBL" id="MEL0660217.1"/>
    </source>
</evidence>
<keyword evidence="2" id="KW-0004">4Fe-4S</keyword>
<dbReference type="CDD" id="cd01335">
    <property type="entry name" value="Radical_SAM"/>
    <property type="match status" value="1"/>
</dbReference>
<keyword evidence="5" id="KW-0408">Iron</keyword>
<dbReference type="InterPro" id="IPR058240">
    <property type="entry name" value="rSAM_sf"/>
</dbReference>